<protein>
    <recommendedName>
        <fullName evidence="2">Ty3 transposon capsid-like protein domain-containing protein</fullName>
    </recommendedName>
</protein>
<proteinExistence type="predicted"/>
<reference evidence="3" key="1">
    <citation type="journal article" date="2018" name="Data Brief">
        <title>Genome sequence data from 17 accessions of Ensete ventricosum, a staple food crop for millions in Ethiopia.</title>
        <authorList>
            <person name="Yemataw Z."/>
            <person name="Muzemil S."/>
            <person name="Ambachew D."/>
            <person name="Tripathi L."/>
            <person name="Tesfaye K."/>
            <person name="Chala A."/>
            <person name="Farbos A."/>
            <person name="O'Neill P."/>
            <person name="Moore K."/>
            <person name="Grant M."/>
            <person name="Studholme D.J."/>
        </authorList>
    </citation>
    <scope>NUCLEOTIDE SEQUENCE [LARGE SCALE GENOMIC DNA]</scope>
    <source>
        <tissue evidence="3">Leaf</tissue>
    </source>
</reference>
<evidence type="ECO:0000259" key="2">
    <source>
        <dbReference type="Pfam" id="PF19259"/>
    </source>
</evidence>
<evidence type="ECO:0000313" key="3">
    <source>
        <dbReference type="EMBL" id="RZR71849.1"/>
    </source>
</evidence>
<dbReference type="EMBL" id="KV875595">
    <property type="protein sequence ID" value="RZR71849.1"/>
    <property type="molecule type" value="Genomic_DNA"/>
</dbReference>
<accession>A0A445MCB6</accession>
<evidence type="ECO:0000256" key="1">
    <source>
        <dbReference type="SAM" id="MobiDB-lite"/>
    </source>
</evidence>
<feature type="compositionally biased region" description="Basic and acidic residues" evidence="1">
    <location>
        <begin position="41"/>
        <end position="59"/>
    </location>
</feature>
<feature type="domain" description="Ty3 transposon capsid-like protein" evidence="2">
    <location>
        <begin position="95"/>
        <end position="212"/>
    </location>
</feature>
<name>A0A445MCB6_ENSVE</name>
<dbReference type="AlphaFoldDB" id="A0A445MCB6"/>
<gene>
    <name evidence="3" type="ORF">BHM03_00007908</name>
</gene>
<sequence length="215" mass="25392">MASEKTIDAKLEAFGNRIEENIRSLFAEFSIGRLSNPRKSQHGETSDRQDDPQKQDHITSDLNNPCMKVDFPRWEEGDPIGRILRAERYFRFYRTDDATRVEIAAIHLEGDAIQWFNWFKHNHRGLSWQQFNERLLDRFGPINFNNVDGQLTKIRQTSTIQEYQTRFEHLSKQMENWSEKQLLGTFIEGLKLEIRGEVKVRQPYTLMAVISFARI</sequence>
<feature type="region of interest" description="Disordered" evidence="1">
    <location>
        <begin position="35"/>
        <end position="64"/>
    </location>
</feature>
<dbReference type="InterPro" id="IPR045358">
    <property type="entry name" value="Ty3_capsid"/>
</dbReference>
<dbReference type="Pfam" id="PF19259">
    <property type="entry name" value="Ty3_capsid"/>
    <property type="match status" value="1"/>
</dbReference>
<organism evidence="3">
    <name type="scientific">Ensete ventricosum</name>
    <name type="common">Abyssinian banana</name>
    <name type="synonym">Musa ensete</name>
    <dbReference type="NCBI Taxonomy" id="4639"/>
    <lineage>
        <taxon>Eukaryota</taxon>
        <taxon>Viridiplantae</taxon>
        <taxon>Streptophyta</taxon>
        <taxon>Embryophyta</taxon>
        <taxon>Tracheophyta</taxon>
        <taxon>Spermatophyta</taxon>
        <taxon>Magnoliopsida</taxon>
        <taxon>Liliopsida</taxon>
        <taxon>Zingiberales</taxon>
        <taxon>Musaceae</taxon>
        <taxon>Ensete</taxon>
    </lineage>
</organism>
<dbReference type="Proteomes" id="UP000290560">
    <property type="component" value="Unassembled WGS sequence"/>
</dbReference>